<protein>
    <submittedName>
        <fullName evidence="3">Amidohydrolase family protein</fullName>
    </submittedName>
</protein>
<accession>A0ABP7I6A9</accession>
<evidence type="ECO:0000313" key="4">
    <source>
        <dbReference type="Proteomes" id="UP001500888"/>
    </source>
</evidence>
<comment type="caution">
    <text evidence="3">The sequence shown here is derived from an EMBL/GenBank/DDBJ whole genome shotgun (WGS) entry which is preliminary data.</text>
</comment>
<dbReference type="EMBL" id="BAAAZR010000008">
    <property type="protein sequence ID" value="GAA3810818.1"/>
    <property type="molecule type" value="Genomic_DNA"/>
</dbReference>
<dbReference type="Pfam" id="PF04909">
    <property type="entry name" value="Amidohydro_2"/>
    <property type="match status" value="1"/>
</dbReference>
<dbReference type="RefSeq" id="WP_344940250.1">
    <property type="nucleotide sequence ID" value="NZ_BAAAZR010000008.1"/>
</dbReference>
<evidence type="ECO:0000313" key="3">
    <source>
        <dbReference type="EMBL" id="GAA3810818.1"/>
    </source>
</evidence>
<evidence type="ECO:0000259" key="2">
    <source>
        <dbReference type="Pfam" id="PF04909"/>
    </source>
</evidence>
<keyword evidence="4" id="KW-1185">Reference proteome</keyword>
<dbReference type="InterPro" id="IPR032465">
    <property type="entry name" value="ACMSD"/>
</dbReference>
<dbReference type="PANTHER" id="PTHR21240">
    <property type="entry name" value="2-AMINO-3-CARBOXYLMUCONATE-6-SEMIALDEHYDE DECARBOXYLASE"/>
    <property type="match status" value="1"/>
</dbReference>
<dbReference type="SUPFAM" id="SSF51556">
    <property type="entry name" value="Metallo-dependent hydrolases"/>
    <property type="match status" value="1"/>
</dbReference>
<proteinExistence type="predicted"/>
<reference evidence="4" key="1">
    <citation type="journal article" date="2019" name="Int. J. Syst. Evol. Microbiol.">
        <title>The Global Catalogue of Microorganisms (GCM) 10K type strain sequencing project: providing services to taxonomists for standard genome sequencing and annotation.</title>
        <authorList>
            <consortium name="The Broad Institute Genomics Platform"/>
            <consortium name="The Broad Institute Genome Sequencing Center for Infectious Disease"/>
            <person name="Wu L."/>
            <person name="Ma J."/>
        </authorList>
    </citation>
    <scope>NUCLEOTIDE SEQUENCE [LARGE SCALE GENOMIC DNA]</scope>
    <source>
        <strain evidence="4">JCM 16908</strain>
    </source>
</reference>
<dbReference type="PANTHER" id="PTHR21240:SF28">
    <property type="entry name" value="ISO-OROTATE DECARBOXYLASE (EUROFUNG)"/>
    <property type="match status" value="1"/>
</dbReference>
<feature type="domain" description="Amidohydrolase-related" evidence="2">
    <location>
        <begin position="85"/>
        <end position="370"/>
    </location>
</feature>
<dbReference type="Gene3D" id="3.20.20.140">
    <property type="entry name" value="Metal-dependent hydrolases"/>
    <property type="match status" value="1"/>
</dbReference>
<name>A0ABP7I6A9_9ACTN</name>
<organism evidence="3 4">
    <name type="scientific">Sphaerisporangium flaviroseum</name>
    <dbReference type="NCBI Taxonomy" id="509199"/>
    <lineage>
        <taxon>Bacteria</taxon>
        <taxon>Bacillati</taxon>
        <taxon>Actinomycetota</taxon>
        <taxon>Actinomycetes</taxon>
        <taxon>Streptosporangiales</taxon>
        <taxon>Streptosporangiaceae</taxon>
        <taxon>Sphaerisporangium</taxon>
    </lineage>
</organism>
<keyword evidence="1" id="KW-0456">Lyase</keyword>
<gene>
    <name evidence="3" type="ORF">GCM10022226_34100</name>
</gene>
<dbReference type="InterPro" id="IPR006680">
    <property type="entry name" value="Amidohydro-rel"/>
</dbReference>
<sequence length="371" mass="41646">MTRIISADCHINEPPHVFERVPAHLRDRAPRMMRGADGGDGWSFDGQPPKRTFGLEAMAGRSKEDFRASGLRFDEIMPGNYDGAAHVADMEADGVDVSVVYPANAVFTYVHPDRELGVSCMRSYNDWLLEEFQSADPGRLVGLPMLPVDDGIETAVEEFDRCLAKGARGMFIPGLPQKPYNDAYYDPLWARADETGVPVTFHRTFGGTYQGPQYDDMVTSGKINLAGTVFRFFAGVQPLTYLIYGGVFERFPGLKLVVGEVNHGWVPFWMQTMDETYECEKAWANLPISRKPSEYCGTNVFVTSLDDYVGYDLIRNGWPRLADMVMYSTDYPHSLCLWPNTKDYVAKLLHDIPEDDQEKILSGNAARVYGV</sequence>
<evidence type="ECO:0000256" key="1">
    <source>
        <dbReference type="ARBA" id="ARBA00023239"/>
    </source>
</evidence>
<dbReference type="InterPro" id="IPR032466">
    <property type="entry name" value="Metal_Hydrolase"/>
</dbReference>
<dbReference type="Proteomes" id="UP001500888">
    <property type="component" value="Unassembled WGS sequence"/>
</dbReference>